<keyword evidence="4" id="KW-1185">Reference proteome</keyword>
<dbReference type="Proteomes" id="UP000190285">
    <property type="component" value="Unassembled WGS sequence"/>
</dbReference>
<organism evidence="3 4">
    <name type="scientific">Maledivibacter halophilus</name>
    <dbReference type="NCBI Taxonomy" id="36842"/>
    <lineage>
        <taxon>Bacteria</taxon>
        <taxon>Bacillati</taxon>
        <taxon>Bacillota</taxon>
        <taxon>Clostridia</taxon>
        <taxon>Peptostreptococcales</taxon>
        <taxon>Caminicellaceae</taxon>
        <taxon>Maledivibacter</taxon>
    </lineage>
</organism>
<protein>
    <submittedName>
        <fullName evidence="3">Pilus assembly protein, ATPase of CpaF family</fullName>
    </submittedName>
</protein>
<dbReference type="Pfam" id="PF00437">
    <property type="entry name" value="T2SSE"/>
    <property type="match status" value="1"/>
</dbReference>
<feature type="domain" description="Bacterial type II secretion system protein E" evidence="2">
    <location>
        <begin position="130"/>
        <end position="386"/>
    </location>
</feature>
<dbReference type="OrthoDB" id="9810761at2"/>
<dbReference type="Gene3D" id="3.40.50.300">
    <property type="entry name" value="P-loop containing nucleotide triphosphate hydrolases"/>
    <property type="match status" value="1"/>
</dbReference>
<evidence type="ECO:0000256" key="1">
    <source>
        <dbReference type="ARBA" id="ARBA00006611"/>
    </source>
</evidence>
<dbReference type="RefSeq" id="WP_079494995.1">
    <property type="nucleotide sequence ID" value="NZ_FUZT01000015.1"/>
</dbReference>
<accession>A0A1T5MF41</accession>
<name>A0A1T5MF41_9FIRM</name>
<proteinExistence type="inferred from homology"/>
<dbReference type="PANTHER" id="PTHR30486">
    <property type="entry name" value="TWITCHING MOTILITY PROTEIN PILT"/>
    <property type="match status" value="1"/>
</dbReference>
<sequence>MTKKGFENEVAADIQSFIYERKSNVDQDKTVKGKKKHGTKTKEEAVNEVREYLKSKYLEEFQNITNNKEAYLKIEKAIETYVNDNGLRIEGIENTPKVIATEIKQDLLNLGVLTDLLFPNENKDDIRDEYVKELLKVGSLEEVQVDDWNDIRLIIGGKRYRTNLSFNNANQAQRIAERIVRNGHSTGLLSKDNPVVKCRIGNNIRATIVRDPIARRPNDMMNPVTQMAIRKQVHHVIKKEQLLQWKTIDEYGDSLLELLIKYGARIGFYGGTNTGKTGTMGSYIHRIPKNKRWIVLAETDEMNARLLDENGKAKNSIIVWEIKPGVLGFRDAIITALTFSPEGIVVQEIKGEEAVELITAAITGHPIVTTLHALNINVFGKRILTMYKQSGSDLDDDLILDLTADAFDIAVNMAMLDDGSRKIVNISEINGYDRTKKAFDTTTLVEYEIEDTYEVPAVDPLGNPVIDPNTKQAMEVVIKGRHVIKNPISEKLVQQLMMHGALKADLEKFTDVEFLKKNPTDRE</sequence>
<gene>
    <name evidence="3" type="ORF">SAMN02194393_04586</name>
</gene>
<dbReference type="AlphaFoldDB" id="A0A1T5MF41"/>
<dbReference type="InterPro" id="IPR050921">
    <property type="entry name" value="T4SS_GSP_E_ATPase"/>
</dbReference>
<comment type="similarity">
    <text evidence="1">Belongs to the GSP E family.</text>
</comment>
<dbReference type="STRING" id="36842.SAMN02194393_04586"/>
<dbReference type="EMBL" id="FUZT01000015">
    <property type="protein sequence ID" value="SKC86861.1"/>
    <property type="molecule type" value="Genomic_DNA"/>
</dbReference>
<dbReference type="GO" id="GO:0016887">
    <property type="term" value="F:ATP hydrolysis activity"/>
    <property type="evidence" value="ECO:0007669"/>
    <property type="project" value="InterPro"/>
</dbReference>
<dbReference type="InterPro" id="IPR001482">
    <property type="entry name" value="T2SS/T4SS_dom"/>
</dbReference>
<dbReference type="Gene3D" id="3.30.450.90">
    <property type="match status" value="1"/>
</dbReference>
<evidence type="ECO:0000313" key="4">
    <source>
        <dbReference type="Proteomes" id="UP000190285"/>
    </source>
</evidence>
<dbReference type="PANTHER" id="PTHR30486:SF6">
    <property type="entry name" value="TYPE IV PILUS RETRACTATION ATPASE PILT"/>
    <property type="match status" value="1"/>
</dbReference>
<evidence type="ECO:0000259" key="2">
    <source>
        <dbReference type="Pfam" id="PF00437"/>
    </source>
</evidence>
<dbReference type="InterPro" id="IPR027417">
    <property type="entry name" value="P-loop_NTPase"/>
</dbReference>
<dbReference type="SUPFAM" id="SSF52540">
    <property type="entry name" value="P-loop containing nucleoside triphosphate hydrolases"/>
    <property type="match status" value="1"/>
</dbReference>
<evidence type="ECO:0000313" key="3">
    <source>
        <dbReference type="EMBL" id="SKC86861.1"/>
    </source>
</evidence>
<reference evidence="3 4" key="1">
    <citation type="submission" date="2017-02" db="EMBL/GenBank/DDBJ databases">
        <authorList>
            <person name="Peterson S.W."/>
        </authorList>
    </citation>
    <scope>NUCLEOTIDE SEQUENCE [LARGE SCALE GENOMIC DNA]</scope>
    <source>
        <strain evidence="3 4">M1</strain>
    </source>
</reference>